<reference evidence="3" key="1">
    <citation type="journal article" date="2018" name="Nat. Microbiol.">
        <title>Leveraging single-cell genomics to expand the fungal tree of life.</title>
        <authorList>
            <person name="Ahrendt S.R."/>
            <person name="Quandt C.A."/>
            <person name="Ciobanu D."/>
            <person name="Clum A."/>
            <person name="Salamov A."/>
            <person name="Andreopoulos B."/>
            <person name="Cheng J.F."/>
            <person name="Woyke T."/>
            <person name="Pelin A."/>
            <person name="Henrissat B."/>
            <person name="Reynolds N.K."/>
            <person name="Benny G.L."/>
            <person name="Smith M.E."/>
            <person name="James T.Y."/>
            <person name="Grigoriev I.V."/>
        </authorList>
    </citation>
    <scope>NUCLEOTIDE SEQUENCE [LARGE SCALE GENOMIC DNA]</scope>
</reference>
<sequence length="103" mass="10994">MLASLWASSSLFRGGAASLLRPATPLFRLPLFQAPSPAALPLAQLTQSRGSKYKKIPKDMLPTVMLPKQRTKTTMLSNALRVGGWARDRGGCARGRGWGGEGG</sequence>
<feature type="chain" id="PRO_5020207785" evidence="1">
    <location>
        <begin position="18"/>
        <end position="103"/>
    </location>
</feature>
<gene>
    <name evidence="2" type="ORF">BDK51DRAFT_25767</name>
</gene>
<dbReference type="EMBL" id="KZ994848">
    <property type="protein sequence ID" value="RKO91912.1"/>
    <property type="molecule type" value="Genomic_DNA"/>
</dbReference>
<evidence type="ECO:0000313" key="2">
    <source>
        <dbReference type="EMBL" id="RKO91912.1"/>
    </source>
</evidence>
<proteinExistence type="predicted"/>
<feature type="signal peptide" evidence="1">
    <location>
        <begin position="1"/>
        <end position="17"/>
    </location>
</feature>
<name>A0A4P9WHP5_9FUNG</name>
<evidence type="ECO:0000313" key="3">
    <source>
        <dbReference type="Proteomes" id="UP000269721"/>
    </source>
</evidence>
<keyword evidence="3" id="KW-1185">Reference proteome</keyword>
<dbReference type="AlphaFoldDB" id="A0A4P9WHP5"/>
<evidence type="ECO:0000256" key="1">
    <source>
        <dbReference type="SAM" id="SignalP"/>
    </source>
</evidence>
<dbReference type="Proteomes" id="UP000269721">
    <property type="component" value="Unassembled WGS sequence"/>
</dbReference>
<keyword evidence="1" id="KW-0732">Signal</keyword>
<accession>A0A4P9WHP5</accession>
<organism evidence="2 3">
    <name type="scientific">Blyttiomyces helicus</name>
    <dbReference type="NCBI Taxonomy" id="388810"/>
    <lineage>
        <taxon>Eukaryota</taxon>
        <taxon>Fungi</taxon>
        <taxon>Fungi incertae sedis</taxon>
        <taxon>Chytridiomycota</taxon>
        <taxon>Chytridiomycota incertae sedis</taxon>
        <taxon>Chytridiomycetes</taxon>
        <taxon>Chytridiomycetes incertae sedis</taxon>
        <taxon>Blyttiomyces</taxon>
    </lineage>
</organism>
<protein>
    <submittedName>
        <fullName evidence="2">Uncharacterized protein</fullName>
    </submittedName>
</protein>